<organism evidence="2 3">
    <name type="scientific">Plutella xylostella</name>
    <name type="common">Diamondback moth</name>
    <name type="synonym">Plutella maculipennis</name>
    <dbReference type="NCBI Taxonomy" id="51655"/>
    <lineage>
        <taxon>Eukaryota</taxon>
        <taxon>Metazoa</taxon>
        <taxon>Ecdysozoa</taxon>
        <taxon>Arthropoda</taxon>
        <taxon>Hexapoda</taxon>
        <taxon>Insecta</taxon>
        <taxon>Pterygota</taxon>
        <taxon>Neoptera</taxon>
        <taxon>Endopterygota</taxon>
        <taxon>Lepidoptera</taxon>
        <taxon>Glossata</taxon>
        <taxon>Ditrysia</taxon>
        <taxon>Yponomeutoidea</taxon>
        <taxon>Plutellidae</taxon>
        <taxon>Plutella</taxon>
    </lineage>
</organism>
<comment type="caution">
    <text evidence="2">The sequence shown here is derived from an EMBL/GenBank/DDBJ whole genome shotgun (WGS) entry which is preliminary data.</text>
</comment>
<dbReference type="EMBL" id="JAHIBW010000001">
    <property type="protein sequence ID" value="KAG7313560.1"/>
    <property type="molecule type" value="Genomic_DNA"/>
</dbReference>
<proteinExistence type="predicted"/>
<name>A0ABQ7R8E2_PLUXY</name>
<sequence>MHKPRTEADTPTCRLLNLLPNEKQLYNKSRKSETRRTPQFGTATGGGAET</sequence>
<accession>A0ABQ7R8E2</accession>
<evidence type="ECO:0000313" key="3">
    <source>
        <dbReference type="Proteomes" id="UP000823941"/>
    </source>
</evidence>
<gene>
    <name evidence="2" type="ORF">JYU34_000710</name>
</gene>
<feature type="region of interest" description="Disordered" evidence="1">
    <location>
        <begin position="22"/>
        <end position="50"/>
    </location>
</feature>
<evidence type="ECO:0000313" key="2">
    <source>
        <dbReference type="EMBL" id="KAG7313560.1"/>
    </source>
</evidence>
<evidence type="ECO:0000256" key="1">
    <source>
        <dbReference type="SAM" id="MobiDB-lite"/>
    </source>
</evidence>
<dbReference type="Proteomes" id="UP000823941">
    <property type="component" value="Chromosome 1"/>
</dbReference>
<reference evidence="2 3" key="1">
    <citation type="submission" date="2021-06" db="EMBL/GenBank/DDBJ databases">
        <title>A haploid diamondback moth (Plutella xylostella L.) genome assembly resolves 31 chromosomes and identifies a diamide resistance mutation.</title>
        <authorList>
            <person name="Ward C.M."/>
            <person name="Perry K.D."/>
            <person name="Baker G."/>
            <person name="Powis K."/>
            <person name="Heckel D.G."/>
            <person name="Baxter S.W."/>
        </authorList>
    </citation>
    <scope>NUCLEOTIDE SEQUENCE [LARGE SCALE GENOMIC DNA]</scope>
    <source>
        <strain evidence="2 3">LV</strain>
        <tissue evidence="2">Single pupa</tissue>
    </source>
</reference>
<protein>
    <submittedName>
        <fullName evidence="2">Uncharacterized protein</fullName>
    </submittedName>
</protein>
<keyword evidence="3" id="KW-1185">Reference proteome</keyword>